<feature type="transmembrane region" description="Helical" evidence="1">
    <location>
        <begin position="40"/>
        <end position="62"/>
    </location>
</feature>
<proteinExistence type="predicted"/>
<keyword evidence="1" id="KW-0812">Transmembrane</keyword>
<keyword evidence="1" id="KW-1133">Transmembrane helix</keyword>
<reference evidence="2 3" key="1">
    <citation type="journal article" date="2020" name="Nat. Food">
        <title>A phased Vanilla planifolia genome enables genetic improvement of flavour and production.</title>
        <authorList>
            <person name="Hasing T."/>
            <person name="Tang H."/>
            <person name="Brym M."/>
            <person name="Khazi F."/>
            <person name="Huang T."/>
            <person name="Chambers A.H."/>
        </authorList>
    </citation>
    <scope>NUCLEOTIDE SEQUENCE [LARGE SCALE GENOMIC DNA]</scope>
    <source>
        <tissue evidence="2">Leaf</tissue>
    </source>
</reference>
<dbReference type="OrthoDB" id="2020070at2759"/>
<keyword evidence="1" id="KW-0472">Membrane</keyword>
<evidence type="ECO:0000256" key="1">
    <source>
        <dbReference type="SAM" id="Phobius"/>
    </source>
</evidence>
<dbReference type="EMBL" id="JADCNM010000006">
    <property type="protein sequence ID" value="KAG0478203.1"/>
    <property type="molecule type" value="Genomic_DNA"/>
</dbReference>
<evidence type="ECO:0000313" key="2">
    <source>
        <dbReference type="EMBL" id="KAG0478203.1"/>
    </source>
</evidence>
<dbReference type="Proteomes" id="UP000639772">
    <property type="component" value="Chromosome 6"/>
</dbReference>
<sequence length="330" mass="37693">MGLVRSPSLRGEEYLEGIITDYVNGKGTKVRTAKRSTPHIVAALTCLQLGFAIYATFLLYYMSPAVDLRSKPDFSWASQIAQQWKNFLVQPRMLSHVQENPSTESPGEVCEHQQIDFEQKKSNDEVMIRFKRELYDEILEFQSKNLGSETLAELMRLKSHWSKNGPNIPKTLPFNHVWVLSFGSPNELSLKKIVESYNNSKISFVSSSYDFKYYGRFQMALQTESDFVYIVDDDMIPGRKMLEILAHVGGTEKYRNAVLGSIGRILPLGRRILLFQATERSGRRRPAFICPILLMISTCTEQCKLISCQAPGSYLLILSRHYLLRLLSLS</sequence>
<organism evidence="2 3">
    <name type="scientific">Vanilla planifolia</name>
    <name type="common">Vanilla</name>
    <dbReference type="NCBI Taxonomy" id="51239"/>
    <lineage>
        <taxon>Eukaryota</taxon>
        <taxon>Viridiplantae</taxon>
        <taxon>Streptophyta</taxon>
        <taxon>Embryophyta</taxon>
        <taxon>Tracheophyta</taxon>
        <taxon>Spermatophyta</taxon>
        <taxon>Magnoliopsida</taxon>
        <taxon>Liliopsida</taxon>
        <taxon>Asparagales</taxon>
        <taxon>Orchidaceae</taxon>
        <taxon>Vanilloideae</taxon>
        <taxon>Vanilleae</taxon>
        <taxon>Vanilla</taxon>
    </lineage>
</organism>
<dbReference type="AlphaFoldDB" id="A0A835R1F7"/>
<gene>
    <name evidence="2" type="ORF">HPP92_012922</name>
</gene>
<name>A0A835R1F7_VANPL</name>
<accession>A0A835R1F7</accession>
<protein>
    <submittedName>
        <fullName evidence="2">Uncharacterized protein</fullName>
    </submittedName>
</protein>
<evidence type="ECO:0000313" key="3">
    <source>
        <dbReference type="Proteomes" id="UP000639772"/>
    </source>
</evidence>
<comment type="caution">
    <text evidence="2">The sequence shown here is derived from an EMBL/GenBank/DDBJ whole genome shotgun (WGS) entry which is preliminary data.</text>
</comment>